<gene>
    <name evidence="7" type="ORF">A0O21_09020</name>
</gene>
<evidence type="ECO:0000313" key="7">
    <source>
        <dbReference type="EMBL" id="AND80484.1"/>
    </source>
</evidence>
<dbReference type="InterPro" id="IPR013525">
    <property type="entry name" value="ABC2_TM"/>
</dbReference>
<dbReference type="GO" id="GO:0140359">
    <property type="term" value="F:ABC-type transporter activity"/>
    <property type="evidence" value="ECO:0007669"/>
    <property type="project" value="InterPro"/>
</dbReference>
<organism evidence="7 8">
    <name type="scientific">Streptococcus pantholopis</name>
    <dbReference type="NCBI Taxonomy" id="1811193"/>
    <lineage>
        <taxon>Bacteria</taxon>
        <taxon>Bacillati</taxon>
        <taxon>Bacillota</taxon>
        <taxon>Bacilli</taxon>
        <taxon>Lactobacillales</taxon>
        <taxon>Streptococcaceae</taxon>
        <taxon>Streptococcus</taxon>
    </lineage>
</organism>
<feature type="transmembrane region" description="Helical" evidence="5">
    <location>
        <begin position="95"/>
        <end position="123"/>
    </location>
</feature>
<evidence type="ECO:0000256" key="2">
    <source>
        <dbReference type="ARBA" id="ARBA00022692"/>
    </source>
</evidence>
<evidence type="ECO:0000256" key="1">
    <source>
        <dbReference type="ARBA" id="ARBA00004141"/>
    </source>
</evidence>
<feature type="domain" description="ABC-2 type transporter transmembrane" evidence="6">
    <location>
        <begin position="15"/>
        <end position="206"/>
    </location>
</feature>
<keyword evidence="2 5" id="KW-0812">Transmembrane</keyword>
<dbReference type="STRING" id="1811193.A0O21_09020"/>
<dbReference type="OrthoDB" id="2589236at2"/>
<evidence type="ECO:0000256" key="4">
    <source>
        <dbReference type="ARBA" id="ARBA00023136"/>
    </source>
</evidence>
<evidence type="ECO:0000313" key="8">
    <source>
        <dbReference type="Proteomes" id="UP000077317"/>
    </source>
</evidence>
<evidence type="ECO:0000259" key="6">
    <source>
        <dbReference type="Pfam" id="PF01061"/>
    </source>
</evidence>
<feature type="transmembrane region" description="Helical" evidence="5">
    <location>
        <begin position="219"/>
        <end position="236"/>
    </location>
</feature>
<dbReference type="GO" id="GO:0016020">
    <property type="term" value="C:membrane"/>
    <property type="evidence" value="ECO:0007669"/>
    <property type="project" value="UniProtKB-SubCell"/>
</dbReference>
<accession>A0A172QAI7</accession>
<dbReference type="KEGG" id="spat:A0O21_09020"/>
<feature type="transmembrane region" description="Helical" evidence="5">
    <location>
        <begin position="21"/>
        <end position="41"/>
    </location>
</feature>
<sequence>MKKWNLIKFDISYNIAKKPVILVYLFVFPFLIFALLGYLTTANFSGGISSFDYYGLTIIIYFQLTMGTMVSNMIMEENVKLPNMRIAYSLEDENYIYISKIIALTLANAISIGVYMLLLMGIYHVNFGTNPLMVYITYMILGFFSSCLGAALCIGFKDESACNNILGVVQIILCIFGGIFFPITYLGKIGIFLSNFSIVKWINYGIGSYVYGHSIKGQLIVWVFSLLLAVLLLFAARKMFKIQLFIH</sequence>
<name>A0A172QAI7_9STRE</name>
<dbReference type="AlphaFoldDB" id="A0A172QAI7"/>
<reference evidence="8" key="2">
    <citation type="submission" date="2016-03" db="EMBL/GenBank/DDBJ databases">
        <title>Streptococcus antelopensis sp. nov., isolated from the feces of the Tibetan antelope (Pantholops hodgsonii) in Hoh Xil National Nature Reserve, Qinghai, China.</title>
        <authorList>
            <person name="Bai X."/>
        </authorList>
    </citation>
    <scope>NUCLEOTIDE SEQUENCE [LARGE SCALE GENOMIC DNA]</scope>
    <source>
        <strain evidence="8">TA 26</strain>
    </source>
</reference>
<feature type="transmembrane region" description="Helical" evidence="5">
    <location>
        <begin position="168"/>
        <end position="187"/>
    </location>
</feature>
<evidence type="ECO:0000256" key="3">
    <source>
        <dbReference type="ARBA" id="ARBA00022989"/>
    </source>
</evidence>
<evidence type="ECO:0000256" key="5">
    <source>
        <dbReference type="SAM" id="Phobius"/>
    </source>
</evidence>
<dbReference type="EMBL" id="CP014699">
    <property type="protein sequence ID" value="AND80484.1"/>
    <property type="molecule type" value="Genomic_DNA"/>
</dbReference>
<keyword evidence="3 5" id="KW-1133">Transmembrane helix</keyword>
<protein>
    <submittedName>
        <fullName evidence="7">ABC transporter permease</fullName>
    </submittedName>
</protein>
<comment type="subcellular location">
    <subcellularLocation>
        <location evidence="1">Membrane</location>
        <topology evidence="1">Multi-pass membrane protein</topology>
    </subcellularLocation>
</comment>
<dbReference type="Pfam" id="PF01061">
    <property type="entry name" value="ABC2_membrane"/>
    <property type="match status" value="1"/>
</dbReference>
<feature type="transmembrane region" description="Helical" evidence="5">
    <location>
        <begin position="53"/>
        <end position="74"/>
    </location>
</feature>
<proteinExistence type="predicted"/>
<feature type="transmembrane region" description="Helical" evidence="5">
    <location>
        <begin position="135"/>
        <end position="156"/>
    </location>
</feature>
<keyword evidence="4 5" id="KW-0472">Membrane</keyword>
<dbReference type="Proteomes" id="UP000077317">
    <property type="component" value="Chromosome"/>
</dbReference>
<keyword evidence="8" id="KW-1185">Reference proteome</keyword>
<reference evidence="7 8" key="1">
    <citation type="journal article" date="2016" name="Int. J. Syst. Evol. Microbiol.">
        <title>Streptococcuspantholopis sp. nov., isolated from faeces of the Tibetan antelope (Pantholops hodgsonii).</title>
        <authorList>
            <person name="Bai X."/>
            <person name="Xiong Y."/>
            <person name="Lu S."/>
            <person name="Jin D."/>
            <person name="Lai X."/>
            <person name="Yang J."/>
            <person name="Niu L."/>
            <person name="Hu S."/>
            <person name="Meng X."/>
            <person name="Pu J."/>
            <person name="Ye C."/>
            <person name="Xu J."/>
        </authorList>
    </citation>
    <scope>NUCLEOTIDE SEQUENCE [LARGE SCALE GENOMIC DNA]</scope>
    <source>
        <strain evidence="7 8">TA 26</strain>
    </source>
</reference>